<dbReference type="InterPro" id="IPR007667">
    <property type="entry name" value="Hypoxia_induced_domain"/>
</dbReference>
<dbReference type="Gene3D" id="6.10.140.1320">
    <property type="match status" value="1"/>
</dbReference>
<proteinExistence type="predicted"/>
<dbReference type="Proteomes" id="UP000292781">
    <property type="component" value="Unassembled WGS sequence"/>
</dbReference>
<feature type="transmembrane region" description="Helical" evidence="4">
    <location>
        <begin position="40"/>
        <end position="60"/>
    </location>
</feature>
<dbReference type="Pfam" id="PF04588">
    <property type="entry name" value="HIG_1_N"/>
    <property type="match status" value="1"/>
</dbReference>
<evidence type="ECO:0000256" key="2">
    <source>
        <dbReference type="ARBA" id="ARBA00022989"/>
    </source>
</evidence>
<protein>
    <submittedName>
        <fullName evidence="6">Twin transmembrane helix small protein</fullName>
    </submittedName>
</protein>
<dbReference type="AlphaFoldDB" id="A0A4Q9VUR8"/>
<dbReference type="RefSeq" id="WP_131306708.1">
    <property type="nucleotide sequence ID" value="NZ_SJFN01000005.1"/>
</dbReference>
<dbReference type="PROSITE" id="PS51503">
    <property type="entry name" value="HIG1"/>
    <property type="match status" value="1"/>
</dbReference>
<reference evidence="6 7" key="1">
    <citation type="submission" date="2019-02" db="EMBL/GenBank/DDBJ databases">
        <title>Siculibacillus lacustris gen. nov., sp. nov., a new rosette-forming bacterium isolated from a freshwater crater lake (Lake St. Ana, Romania).</title>
        <authorList>
            <person name="Felfoldi T."/>
            <person name="Marton Z."/>
            <person name="Szabo A."/>
            <person name="Mentes A."/>
            <person name="Boka K."/>
            <person name="Marialigeti K."/>
            <person name="Mathe I."/>
            <person name="Koncz M."/>
            <person name="Schumann P."/>
            <person name="Toth E."/>
        </authorList>
    </citation>
    <scope>NUCLEOTIDE SEQUENCE [LARGE SCALE GENOMIC DNA]</scope>
    <source>
        <strain evidence="6 7">SA-279</strain>
    </source>
</reference>
<keyword evidence="7" id="KW-1185">Reference proteome</keyword>
<organism evidence="6 7">
    <name type="scientific">Siculibacillus lacustris</name>
    <dbReference type="NCBI Taxonomy" id="1549641"/>
    <lineage>
        <taxon>Bacteria</taxon>
        <taxon>Pseudomonadati</taxon>
        <taxon>Pseudomonadota</taxon>
        <taxon>Alphaproteobacteria</taxon>
        <taxon>Hyphomicrobiales</taxon>
        <taxon>Ancalomicrobiaceae</taxon>
        <taxon>Siculibacillus</taxon>
    </lineage>
</organism>
<evidence type="ECO:0000313" key="7">
    <source>
        <dbReference type="Proteomes" id="UP000292781"/>
    </source>
</evidence>
<name>A0A4Q9VUR8_9HYPH</name>
<evidence type="ECO:0000259" key="5">
    <source>
        <dbReference type="PROSITE" id="PS51503"/>
    </source>
</evidence>
<gene>
    <name evidence="6" type="ORF">EYW49_04655</name>
</gene>
<dbReference type="EMBL" id="SJFN01000005">
    <property type="protein sequence ID" value="TBW39965.1"/>
    <property type="molecule type" value="Genomic_DNA"/>
</dbReference>
<dbReference type="NCBIfam" id="NF033233">
    <property type="entry name" value="twin_helix"/>
    <property type="match status" value="1"/>
</dbReference>
<sequence>MERVLDVALVMVVIATAGVLFTGVFGMMRVGSSERSQRLMRWRVALQALALVLVAGLMWVRH</sequence>
<feature type="transmembrane region" description="Helical" evidence="4">
    <location>
        <begin position="7"/>
        <end position="28"/>
    </location>
</feature>
<keyword evidence="2 4" id="KW-1133">Transmembrane helix</keyword>
<keyword evidence="1 4" id="KW-0812">Transmembrane</keyword>
<evidence type="ECO:0000256" key="1">
    <source>
        <dbReference type="ARBA" id="ARBA00022692"/>
    </source>
</evidence>
<dbReference type="OrthoDB" id="7951376at2"/>
<evidence type="ECO:0000256" key="3">
    <source>
        <dbReference type="ARBA" id="ARBA00023136"/>
    </source>
</evidence>
<keyword evidence="3 4" id="KW-0472">Membrane</keyword>
<evidence type="ECO:0000313" key="6">
    <source>
        <dbReference type="EMBL" id="TBW39965.1"/>
    </source>
</evidence>
<accession>A0A4Q9VUR8</accession>
<feature type="domain" description="HIG1" evidence="5">
    <location>
        <begin position="1"/>
        <end position="62"/>
    </location>
</feature>
<comment type="caution">
    <text evidence="6">The sequence shown here is derived from an EMBL/GenBank/DDBJ whole genome shotgun (WGS) entry which is preliminary data.</text>
</comment>
<evidence type="ECO:0000256" key="4">
    <source>
        <dbReference type="SAM" id="Phobius"/>
    </source>
</evidence>